<comment type="caution">
    <text evidence="1">The sequence shown here is derived from an EMBL/GenBank/DDBJ whole genome shotgun (WGS) entry which is preliminary data.</text>
</comment>
<name>W2ZTE3_PHYNI</name>
<dbReference type="EMBL" id="ANIY01000952">
    <property type="protein sequence ID" value="ETP50612.1"/>
    <property type="molecule type" value="Genomic_DNA"/>
</dbReference>
<accession>W2ZTE3</accession>
<protein>
    <submittedName>
        <fullName evidence="1">Uncharacterized protein</fullName>
    </submittedName>
</protein>
<gene>
    <name evidence="1" type="ORF">F442_04124</name>
</gene>
<proteinExistence type="predicted"/>
<evidence type="ECO:0000313" key="2">
    <source>
        <dbReference type="Proteomes" id="UP000018948"/>
    </source>
</evidence>
<sequence>MAILQENNRENLKRVQHFYRVGDTVMLRIPAREKKKTDPVSKGPYVVKEVFDNGTVLLDTGTAEYRANIRRIFPC</sequence>
<dbReference type="AlphaFoldDB" id="W2ZTE3"/>
<evidence type="ECO:0000313" key="1">
    <source>
        <dbReference type="EMBL" id="ETP50612.1"/>
    </source>
</evidence>
<reference evidence="1 2" key="1">
    <citation type="submission" date="2013-11" db="EMBL/GenBank/DDBJ databases">
        <title>The Genome Sequence of Phytophthora parasitica P10297.</title>
        <authorList>
            <consortium name="The Broad Institute Genomics Platform"/>
            <person name="Russ C."/>
            <person name="Tyler B."/>
            <person name="Panabieres F."/>
            <person name="Shan W."/>
            <person name="Tripathy S."/>
            <person name="Grunwald N."/>
            <person name="Machado M."/>
            <person name="Johnson C.S."/>
            <person name="Walker B."/>
            <person name="Young S.K."/>
            <person name="Zeng Q."/>
            <person name="Gargeya S."/>
            <person name="Fitzgerald M."/>
            <person name="Haas B."/>
            <person name="Abouelleil A."/>
            <person name="Allen A.W."/>
            <person name="Alvarado L."/>
            <person name="Arachchi H.M."/>
            <person name="Berlin A.M."/>
            <person name="Chapman S.B."/>
            <person name="Gainer-Dewar J."/>
            <person name="Goldberg J."/>
            <person name="Griggs A."/>
            <person name="Gujja S."/>
            <person name="Hansen M."/>
            <person name="Howarth C."/>
            <person name="Imamovic A."/>
            <person name="Ireland A."/>
            <person name="Larimer J."/>
            <person name="McCowan C."/>
            <person name="Murphy C."/>
            <person name="Pearson M."/>
            <person name="Poon T.W."/>
            <person name="Priest M."/>
            <person name="Roberts A."/>
            <person name="Saif S."/>
            <person name="Shea T."/>
            <person name="Sisk P."/>
            <person name="Sykes S."/>
            <person name="Wortman J."/>
            <person name="Nusbaum C."/>
            <person name="Birren B."/>
        </authorList>
    </citation>
    <scope>NUCLEOTIDE SEQUENCE [LARGE SCALE GENOMIC DNA]</scope>
    <source>
        <strain evidence="1 2">P10297</strain>
    </source>
</reference>
<dbReference type="Proteomes" id="UP000018948">
    <property type="component" value="Unassembled WGS sequence"/>
</dbReference>
<organism evidence="1 2">
    <name type="scientific">Phytophthora nicotianae P10297</name>
    <dbReference type="NCBI Taxonomy" id="1317064"/>
    <lineage>
        <taxon>Eukaryota</taxon>
        <taxon>Sar</taxon>
        <taxon>Stramenopiles</taxon>
        <taxon>Oomycota</taxon>
        <taxon>Peronosporomycetes</taxon>
        <taxon>Peronosporales</taxon>
        <taxon>Peronosporaceae</taxon>
        <taxon>Phytophthora</taxon>
    </lineage>
</organism>
<dbReference type="OrthoDB" id="92457at2759"/>